<proteinExistence type="predicted"/>
<evidence type="ECO:0000313" key="2">
    <source>
        <dbReference type="Proteomes" id="UP000729402"/>
    </source>
</evidence>
<keyword evidence="2" id="KW-1185">Reference proteome</keyword>
<accession>A0A8J5X341</accession>
<organism evidence="1 2">
    <name type="scientific">Zizania palustris</name>
    <name type="common">Northern wild rice</name>
    <dbReference type="NCBI Taxonomy" id="103762"/>
    <lineage>
        <taxon>Eukaryota</taxon>
        <taxon>Viridiplantae</taxon>
        <taxon>Streptophyta</taxon>
        <taxon>Embryophyta</taxon>
        <taxon>Tracheophyta</taxon>
        <taxon>Spermatophyta</taxon>
        <taxon>Magnoliopsida</taxon>
        <taxon>Liliopsida</taxon>
        <taxon>Poales</taxon>
        <taxon>Poaceae</taxon>
        <taxon>BOP clade</taxon>
        <taxon>Oryzoideae</taxon>
        <taxon>Oryzeae</taxon>
        <taxon>Zizaniinae</taxon>
        <taxon>Zizania</taxon>
    </lineage>
</organism>
<name>A0A8J5X341_ZIZPA</name>
<protein>
    <submittedName>
        <fullName evidence="1">Uncharacterized protein</fullName>
    </submittedName>
</protein>
<reference evidence="1" key="2">
    <citation type="submission" date="2021-02" db="EMBL/GenBank/DDBJ databases">
        <authorList>
            <person name="Kimball J.A."/>
            <person name="Haas M.W."/>
            <person name="Macchietto M."/>
            <person name="Kono T."/>
            <person name="Duquette J."/>
            <person name="Shao M."/>
        </authorList>
    </citation>
    <scope>NUCLEOTIDE SEQUENCE</scope>
    <source>
        <tissue evidence="1">Fresh leaf tissue</tissue>
    </source>
</reference>
<evidence type="ECO:0000313" key="1">
    <source>
        <dbReference type="EMBL" id="KAG8099590.1"/>
    </source>
</evidence>
<gene>
    <name evidence="1" type="ORF">GUJ93_ZPchr0013g36284</name>
</gene>
<dbReference type="AlphaFoldDB" id="A0A8J5X341"/>
<sequence>MVARRRSETAARPPTMLGRGLAVGDELVQQTVHGTDEVVPCLEDPMVAIQAGAQVKNNWIAGSNLE</sequence>
<dbReference type="EMBL" id="JAAALK010000079">
    <property type="protein sequence ID" value="KAG8099590.1"/>
    <property type="molecule type" value="Genomic_DNA"/>
</dbReference>
<dbReference type="Proteomes" id="UP000729402">
    <property type="component" value="Unassembled WGS sequence"/>
</dbReference>
<comment type="caution">
    <text evidence="1">The sequence shown here is derived from an EMBL/GenBank/DDBJ whole genome shotgun (WGS) entry which is preliminary data.</text>
</comment>
<reference evidence="1" key="1">
    <citation type="journal article" date="2021" name="bioRxiv">
        <title>Whole Genome Assembly and Annotation of Northern Wild Rice, Zizania palustris L., Supports a Whole Genome Duplication in the Zizania Genus.</title>
        <authorList>
            <person name="Haas M."/>
            <person name="Kono T."/>
            <person name="Macchietto M."/>
            <person name="Millas R."/>
            <person name="McGilp L."/>
            <person name="Shao M."/>
            <person name="Duquette J."/>
            <person name="Hirsch C.N."/>
            <person name="Kimball J."/>
        </authorList>
    </citation>
    <scope>NUCLEOTIDE SEQUENCE</scope>
    <source>
        <tissue evidence="1">Fresh leaf tissue</tissue>
    </source>
</reference>